<keyword evidence="4 5" id="KW-0732">Signal</keyword>
<accession>A0A0G9MSD4</accession>
<evidence type="ECO:0000313" key="8">
    <source>
        <dbReference type="Proteomes" id="UP000053070"/>
    </source>
</evidence>
<proteinExistence type="inferred from homology"/>
<dbReference type="PANTHER" id="PTHR30290:SF10">
    <property type="entry name" value="PERIPLASMIC OLIGOPEPTIDE-BINDING PROTEIN-RELATED"/>
    <property type="match status" value="1"/>
</dbReference>
<dbReference type="Gene3D" id="3.10.105.10">
    <property type="entry name" value="Dipeptide-binding Protein, Domain 3"/>
    <property type="match status" value="1"/>
</dbReference>
<keyword evidence="3" id="KW-0813">Transport</keyword>
<feature type="chain" id="PRO_5002580261" description="Solute-binding protein family 5 domain-containing protein" evidence="5">
    <location>
        <begin position="23"/>
        <end position="494"/>
    </location>
</feature>
<evidence type="ECO:0000256" key="2">
    <source>
        <dbReference type="ARBA" id="ARBA00005695"/>
    </source>
</evidence>
<comment type="caution">
    <text evidence="7">The sequence shown here is derived from an EMBL/GenBank/DDBJ whole genome shotgun (WGS) entry which is preliminary data.</text>
</comment>
<evidence type="ECO:0000313" key="7">
    <source>
        <dbReference type="EMBL" id="KLE32233.1"/>
    </source>
</evidence>
<evidence type="ECO:0000256" key="3">
    <source>
        <dbReference type="ARBA" id="ARBA00022448"/>
    </source>
</evidence>
<dbReference type="RefSeq" id="WP_047007611.1">
    <property type="nucleotide sequence ID" value="NZ_CP018097.1"/>
</dbReference>
<dbReference type="OrthoDB" id="9803988at2"/>
<feature type="domain" description="Solute-binding protein family 5" evidence="6">
    <location>
        <begin position="68"/>
        <end position="411"/>
    </location>
</feature>
<gene>
    <name evidence="7" type="ORF">AAW01_09265</name>
</gene>
<dbReference type="EMBL" id="LBHC01000002">
    <property type="protein sequence ID" value="KLE32233.1"/>
    <property type="molecule type" value="Genomic_DNA"/>
</dbReference>
<evidence type="ECO:0000259" key="6">
    <source>
        <dbReference type="Pfam" id="PF00496"/>
    </source>
</evidence>
<evidence type="ECO:0000256" key="4">
    <source>
        <dbReference type="ARBA" id="ARBA00022729"/>
    </source>
</evidence>
<keyword evidence="8" id="KW-1185">Reference proteome</keyword>
<reference evidence="7 8" key="1">
    <citation type="submission" date="2015-04" db="EMBL/GenBank/DDBJ databases">
        <title>The draft genome sequence of Erythrobacr gangjinensis K7-2.</title>
        <authorList>
            <person name="Zhuang L."/>
            <person name="Liu Y."/>
            <person name="Shao Z."/>
        </authorList>
    </citation>
    <scope>NUCLEOTIDE SEQUENCE [LARGE SCALE GENOMIC DNA]</scope>
    <source>
        <strain evidence="7 8">K7-2</strain>
    </source>
</reference>
<evidence type="ECO:0000256" key="1">
    <source>
        <dbReference type="ARBA" id="ARBA00004418"/>
    </source>
</evidence>
<dbReference type="Gene3D" id="3.40.190.10">
    <property type="entry name" value="Periplasmic binding protein-like II"/>
    <property type="match status" value="2"/>
</dbReference>
<dbReference type="SUPFAM" id="SSF53850">
    <property type="entry name" value="Periplasmic binding protein-like II"/>
    <property type="match status" value="1"/>
</dbReference>
<dbReference type="PROSITE" id="PS51257">
    <property type="entry name" value="PROKAR_LIPOPROTEIN"/>
    <property type="match status" value="1"/>
</dbReference>
<protein>
    <recommendedName>
        <fullName evidence="6">Solute-binding protein family 5 domain-containing protein</fullName>
    </recommendedName>
</protein>
<dbReference type="GO" id="GO:0015833">
    <property type="term" value="P:peptide transport"/>
    <property type="evidence" value="ECO:0007669"/>
    <property type="project" value="TreeGrafter"/>
</dbReference>
<comment type="subcellular location">
    <subcellularLocation>
        <location evidence="1">Periplasm</location>
    </subcellularLocation>
</comment>
<dbReference type="PIRSF" id="PIRSF002741">
    <property type="entry name" value="MppA"/>
    <property type="match status" value="1"/>
</dbReference>
<dbReference type="GO" id="GO:0030288">
    <property type="term" value="C:outer membrane-bounded periplasmic space"/>
    <property type="evidence" value="ECO:0007669"/>
    <property type="project" value="UniProtKB-ARBA"/>
</dbReference>
<dbReference type="Proteomes" id="UP000053070">
    <property type="component" value="Unassembled WGS sequence"/>
</dbReference>
<dbReference type="AlphaFoldDB" id="A0A0G9MSD4"/>
<dbReference type="InterPro" id="IPR039424">
    <property type="entry name" value="SBP_5"/>
</dbReference>
<feature type="signal peptide" evidence="5">
    <location>
        <begin position="1"/>
        <end position="22"/>
    </location>
</feature>
<name>A0A0G9MSD4_9SPHN</name>
<dbReference type="InterPro" id="IPR000914">
    <property type="entry name" value="SBP_5_dom"/>
</dbReference>
<dbReference type="Pfam" id="PF00496">
    <property type="entry name" value="SBP_bac_5"/>
    <property type="match status" value="1"/>
</dbReference>
<dbReference type="PATRIC" id="fig|502682.8.peg.1889"/>
<dbReference type="GO" id="GO:1904680">
    <property type="term" value="F:peptide transmembrane transporter activity"/>
    <property type="evidence" value="ECO:0007669"/>
    <property type="project" value="TreeGrafter"/>
</dbReference>
<dbReference type="GO" id="GO:0043190">
    <property type="term" value="C:ATP-binding cassette (ABC) transporter complex"/>
    <property type="evidence" value="ECO:0007669"/>
    <property type="project" value="InterPro"/>
</dbReference>
<evidence type="ECO:0000256" key="5">
    <source>
        <dbReference type="SAM" id="SignalP"/>
    </source>
</evidence>
<dbReference type="PANTHER" id="PTHR30290">
    <property type="entry name" value="PERIPLASMIC BINDING COMPONENT OF ABC TRANSPORTER"/>
    <property type="match status" value="1"/>
</dbReference>
<dbReference type="STRING" id="502682.BMF35_a0854"/>
<dbReference type="InterPro" id="IPR030678">
    <property type="entry name" value="Peptide/Ni-bd"/>
</dbReference>
<organism evidence="7 8">
    <name type="scientific">Aurantiacibacter gangjinensis</name>
    <dbReference type="NCBI Taxonomy" id="502682"/>
    <lineage>
        <taxon>Bacteria</taxon>
        <taxon>Pseudomonadati</taxon>
        <taxon>Pseudomonadota</taxon>
        <taxon>Alphaproteobacteria</taxon>
        <taxon>Sphingomonadales</taxon>
        <taxon>Erythrobacteraceae</taxon>
        <taxon>Aurantiacibacter</taxon>
    </lineage>
</organism>
<sequence length="494" mass="53110">MLRRFVLLPLTLLAATSACGSADDGAVDVALIGSEDAILTSSLRLSGPAQHIRAATQSGLVSLNAQGEVVPALAEAWIVVDEGQTFIFRLRQGSTWPDGTEMTAASVEQALEESIDGLDGTSLAQDLALVEEVRAMAGRVIEIRLSAPVPYLVQLLAQPELALRQPGGETGPMTLARGEEGIALDFKPPLERGLPEDEDWREDVRELRVHFGSPAEAIAMFDAGEAEVVLGGTLGSIMQVDPGPLSAGTLRVETPYGLFGLHILAQYGLLSNSGVREGIAMAIDREALLADFNVGGWTVTTRPVSPDLPSDPGLVNERWQDEEIADLRAEAAARIAEWRRQFDEGDLSRPATITVAMPAGSGWEALFNDLAAQLIGIDILLLRVEDARSADMVMIDRVARYASPLWFLNQFHCGLGRGLCAEEVDAMVEQAIAQRDPAQRARMLAQAEAALTLENVYIPIASPLRWSLVRGSVEGFTANAYAFHPLPDLALIPR</sequence>
<comment type="similarity">
    <text evidence="2">Belongs to the bacterial solute-binding protein 5 family.</text>
</comment>